<feature type="region of interest" description="Disordered" evidence="1">
    <location>
        <begin position="1"/>
        <end position="28"/>
    </location>
</feature>
<keyword evidence="3" id="KW-1185">Reference proteome</keyword>
<dbReference type="InParanoid" id="A0A1B7NCA2"/>
<sequence length="105" mass="11163">MSSGGTQSPPLEATGSHKPMGVSCIDGSVSEPMLDAEQRKTYFAEPELVSLITRSSEEAGGSQSTSSAEGAYRSQGDRERAAKEICEGKTRLVVTRTCDEFMNGI</sequence>
<name>A0A1B7NCA2_9AGAM</name>
<gene>
    <name evidence="2" type="ORF">K503DRAFT_354023</name>
</gene>
<evidence type="ECO:0000313" key="2">
    <source>
        <dbReference type="EMBL" id="OAX42424.1"/>
    </source>
</evidence>
<accession>A0A1B7NCA2</accession>
<evidence type="ECO:0000256" key="1">
    <source>
        <dbReference type="SAM" id="MobiDB-lite"/>
    </source>
</evidence>
<protein>
    <submittedName>
        <fullName evidence="2">Uncharacterized protein</fullName>
    </submittedName>
</protein>
<dbReference type="Proteomes" id="UP000092154">
    <property type="component" value="Unassembled WGS sequence"/>
</dbReference>
<dbReference type="OrthoDB" id="3143642at2759"/>
<organism evidence="2 3">
    <name type="scientific">Rhizopogon vinicolor AM-OR11-026</name>
    <dbReference type="NCBI Taxonomy" id="1314800"/>
    <lineage>
        <taxon>Eukaryota</taxon>
        <taxon>Fungi</taxon>
        <taxon>Dikarya</taxon>
        <taxon>Basidiomycota</taxon>
        <taxon>Agaricomycotina</taxon>
        <taxon>Agaricomycetes</taxon>
        <taxon>Agaricomycetidae</taxon>
        <taxon>Boletales</taxon>
        <taxon>Suillineae</taxon>
        <taxon>Rhizopogonaceae</taxon>
        <taxon>Rhizopogon</taxon>
    </lineage>
</organism>
<reference evidence="2 3" key="1">
    <citation type="submission" date="2016-06" db="EMBL/GenBank/DDBJ databases">
        <title>Comparative genomics of the ectomycorrhizal sister species Rhizopogon vinicolor and Rhizopogon vesiculosus (Basidiomycota: Boletales) reveals a divergence of the mating type B locus.</title>
        <authorList>
            <consortium name="DOE Joint Genome Institute"/>
            <person name="Mujic A.B."/>
            <person name="Kuo A."/>
            <person name="Tritt A."/>
            <person name="Lipzen A."/>
            <person name="Chen C."/>
            <person name="Johnson J."/>
            <person name="Sharma A."/>
            <person name="Barry K."/>
            <person name="Grigoriev I.V."/>
            <person name="Spatafora J.W."/>
        </authorList>
    </citation>
    <scope>NUCLEOTIDE SEQUENCE [LARGE SCALE GENOMIC DNA]</scope>
    <source>
        <strain evidence="2 3">AM-OR11-026</strain>
    </source>
</reference>
<dbReference type="AlphaFoldDB" id="A0A1B7NCA2"/>
<feature type="region of interest" description="Disordered" evidence="1">
    <location>
        <begin position="53"/>
        <end position="80"/>
    </location>
</feature>
<dbReference type="EMBL" id="KV448157">
    <property type="protein sequence ID" value="OAX42424.1"/>
    <property type="molecule type" value="Genomic_DNA"/>
</dbReference>
<proteinExistence type="predicted"/>
<evidence type="ECO:0000313" key="3">
    <source>
        <dbReference type="Proteomes" id="UP000092154"/>
    </source>
</evidence>